<organism evidence="3 4">
    <name type="scientific">Cannabis sativa</name>
    <name type="common">Hemp</name>
    <name type="synonym">Marijuana</name>
    <dbReference type="NCBI Taxonomy" id="3483"/>
    <lineage>
        <taxon>Eukaryota</taxon>
        <taxon>Viridiplantae</taxon>
        <taxon>Streptophyta</taxon>
        <taxon>Embryophyta</taxon>
        <taxon>Tracheophyta</taxon>
        <taxon>Spermatophyta</taxon>
        <taxon>Magnoliopsida</taxon>
        <taxon>eudicotyledons</taxon>
        <taxon>Gunneridae</taxon>
        <taxon>Pentapetalae</taxon>
        <taxon>rosids</taxon>
        <taxon>fabids</taxon>
        <taxon>Rosales</taxon>
        <taxon>Cannabaceae</taxon>
        <taxon>Cannabis</taxon>
    </lineage>
</organism>
<dbReference type="CDD" id="cd01650">
    <property type="entry name" value="RT_nLTR_like"/>
    <property type="match status" value="1"/>
</dbReference>
<sequence>MTSSSHNPPNTLQLTHEENLIHDFDHVSLHSGDTNTSYCLVFKILTTKSPKSLWIEKAMREAWTLRFPVEITDYHSRLFLATFQCEGDRRRVLKDQPWHFDKCLMIFTNLEGLNTLSIDQLRYVPIWVQANNTPFSQKFLQLAQFIADELGDLIEIHPLSLLESFDPYLRLCVLLDVTKPLCRGPTTKASLSKSLPVPLLPPRRGSRGLSHANMLNRYNSDGLNAHFCQKNWDVMGKDLCSAILDVINNHSDLSPINETTLVLIPKKKNASTLCDFRPISLYSTLYKVISKVLANQLKPVLHSIISSNQSTFLSDRLIFDNIFIANELINAIHYRKNDKLGWAALKLDMEKAFDKSLSKIITPTRGIRQGDPLSPYIFFLMVAEGLSAAIQVKEQRNHFAGLRIYHNAPIISHLLFADDNILFSTVSKNSTATITDIFDLYKKATGPGKAFSRGVSSLSVVSFGSGNWHIPTLKQYLPFSQDYKQLVMDSWNRPIRSHGLKGVFYKTMRLKHKLKAFNKSSIGDIGSSYDKAKADYKDAQYDLQAAPLDSSKIEREKLAASQLQYQEKLYLSFLSQRSKIKWIQQGDSNTAYFHSMLKKRREDNRIVSFTTEQGSLNDHFPEVVQHFLNHFQNIMGKENPTTRPIQQDCIDMGSILTLDKQVHLLKPFSLKEVRSATLSIPSTKSPGPDGFGSGFFKSVWPEVGKEIHRAITHFFETNQFPADLHNTAFSLVPRVENPSRAVDYRPIACCTTLYKCISKLLCSRLAKVLPNLVTPNQGAFVKGRSISYNILILQDLLKNYKRKNCSPRFVWDLMNKEDLLWVKWVNAAGSCSSGHLVWVECSKTRDKLALFHITAADLLCAVCGSDIENHQHLFFTCRFSKMVLEAVFAWVGFSFWAADFGSWNNWLRLGHSSLIGRLLIVILAATIYHI</sequence>
<dbReference type="AlphaFoldDB" id="A0A803QGF5"/>
<keyword evidence="4" id="KW-1185">Reference proteome</keyword>
<dbReference type="Pfam" id="PF00078">
    <property type="entry name" value="RVT_1"/>
    <property type="match status" value="1"/>
</dbReference>
<evidence type="ECO:0000313" key="3">
    <source>
        <dbReference type="EnsemblPlants" id="cds.evm.model.09.495"/>
    </source>
</evidence>
<evidence type="ECO:0000259" key="1">
    <source>
        <dbReference type="Pfam" id="PF00078"/>
    </source>
</evidence>
<dbReference type="InterPro" id="IPR052343">
    <property type="entry name" value="Retrotransposon-Effector_Assoc"/>
</dbReference>
<evidence type="ECO:0000259" key="2">
    <source>
        <dbReference type="Pfam" id="PF14111"/>
    </source>
</evidence>
<proteinExistence type="predicted"/>
<dbReference type="PANTHER" id="PTHR46890">
    <property type="entry name" value="NON-LTR RETROLELEMENT REVERSE TRANSCRIPTASE-LIKE PROTEIN-RELATED"/>
    <property type="match status" value="1"/>
</dbReference>
<dbReference type="InterPro" id="IPR043502">
    <property type="entry name" value="DNA/RNA_pol_sf"/>
</dbReference>
<dbReference type="PANTHER" id="PTHR46890:SF48">
    <property type="entry name" value="RNA-DIRECTED DNA POLYMERASE"/>
    <property type="match status" value="1"/>
</dbReference>
<dbReference type="SUPFAM" id="SSF56672">
    <property type="entry name" value="DNA/RNA polymerases"/>
    <property type="match status" value="2"/>
</dbReference>
<protein>
    <recommendedName>
        <fullName evidence="5">Reverse transcriptase domain-containing protein</fullName>
    </recommendedName>
</protein>
<feature type="domain" description="DUF4283" evidence="2">
    <location>
        <begin position="36"/>
        <end position="110"/>
    </location>
</feature>
<dbReference type="EnsemblPlants" id="evm.model.09.495">
    <property type="protein sequence ID" value="cds.evm.model.09.495"/>
    <property type="gene ID" value="evm.TU.09.495"/>
</dbReference>
<dbReference type="Pfam" id="PF14111">
    <property type="entry name" value="DUF4283"/>
    <property type="match status" value="1"/>
</dbReference>
<feature type="domain" description="Reverse transcriptase" evidence="1">
    <location>
        <begin position="264"/>
        <end position="355"/>
    </location>
</feature>
<dbReference type="Proteomes" id="UP000596661">
    <property type="component" value="Chromosome 9"/>
</dbReference>
<accession>A0A803QGF5</accession>
<evidence type="ECO:0000313" key="4">
    <source>
        <dbReference type="Proteomes" id="UP000596661"/>
    </source>
</evidence>
<name>A0A803QGF5_CANSA</name>
<evidence type="ECO:0008006" key="5">
    <source>
        <dbReference type="Google" id="ProtNLM"/>
    </source>
</evidence>
<dbReference type="InterPro" id="IPR025558">
    <property type="entry name" value="DUF4283"/>
</dbReference>
<reference evidence="3" key="2">
    <citation type="submission" date="2021-03" db="UniProtKB">
        <authorList>
            <consortium name="EnsemblPlants"/>
        </authorList>
    </citation>
    <scope>IDENTIFICATION</scope>
</reference>
<dbReference type="EMBL" id="UZAU01000723">
    <property type="status" value="NOT_ANNOTATED_CDS"/>
    <property type="molecule type" value="Genomic_DNA"/>
</dbReference>
<reference evidence="3" key="1">
    <citation type="submission" date="2018-11" db="EMBL/GenBank/DDBJ databases">
        <authorList>
            <person name="Grassa J C."/>
        </authorList>
    </citation>
    <scope>NUCLEOTIDE SEQUENCE [LARGE SCALE GENOMIC DNA]</scope>
</reference>
<dbReference type="InterPro" id="IPR000477">
    <property type="entry name" value="RT_dom"/>
</dbReference>
<dbReference type="Gramene" id="evm.model.09.495">
    <property type="protein sequence ID" value="cds.evm.model.09.495"/>
    <property type="gene ID" value="evm.TU.09.495"/>
</dbReference>